<dbReference type="Pfam" id="PF01501">
    <property type="entry name" value="Glyco_transf_8"/>
    <property type="match status" value="1"/>
</dbReference>
<dbReference type="PANTHER" id="PTHR11183">
    <property type="entry name" value="GLYCOGENIN SUBFAMILY MEMBER"/>
    <property type="match status" value="1"/>
</dbReference>
<dbReference type="Proteomes" id="UP000054304">
    <property type="component" value="Unassembled WGS sequence"/>
</dbReference>
<keyword evidence="3" id="KW-1185">Reference proteome</keyword>
<dbReference type="OrthoDB" id="2014201at2759"/>
<dbReference type="Gene3D" id="3.90.550.10">
    <property type="entry name" value="Spore Coat Polysaccharide Biosynthesis Protein SpsA, Chain A"/>
    <property type="match status" value="1"/>
</dbReference>
<dbReference type="EMBL" id="LN736370">
    <property type="protein sequence ID" value="CEP64479.1"/>
    <property type="molecule type" value="Genomic_DNA"/>
</dbReference>
<accession>A0A0C7NFJ8</accession>
<evidence type="ECO:0000256" key="1">
    <source>
        <dbReference type="SAM" id="MobiDB-lite"/>
    </source>
</evidence>
<feature type="region of interest" description="Disordered" evidence="1">
    <location>
        <begin position="302"/>
        <end position="347"/>
    </location>
</feature>
<sequence length="396" mass="45076">MSVAIITLLYSQDYIPGALTLGHQLRNAANPIEADNDNKEEKETTELLKFTSCILVSSQVLEDQARHYEVELLGLLYDQVIPVNSSEHVSETLVELNKPNLELLDRPELSFTFLKLELWRLTQFARIVYLDCDCLLVDHKNANSTVNAFLEGILDSTQNQASHEIGASPDCGWPDLFNSGVFTLVPDKTVYERLARFVLSTESIDGADQGVLNQFFNPACQKEQHAETETGWIRLPFFYNMTIPNGGYQNAPAAKYFKDEIKLVHFIGKNKPWKTVADEKDDEYRQQWWRLYLQLVEQYPKPPKTKDATVDDESDDSKEGESAVPLLPPQWDATKEPPPPNGLPEAATLDLEPHFEWNLETQLLEDELPKLVLGPSPVFPWESYPDRHDATRVFPD</sequence>
<dbReference type="STRING" id="1245769.A0A0C7NFJ8"/>
<dbReference type="InterPro" id="IPR050587">
    <property type="entry name" value="GNT1/Glycosyltrans_8"/>
</dbReference>
<dbReference type="AlphaFoldDB" id="A0A0C7NFJ8"/>
<gene>
    <name evidence="2" type="ORF">LALA0_S11e05094g</name>
</gene>
<dbReference type="InterPro" id="IPR029044">
    <property type="entry name" value="Nucleotide-diphossugar_trans"/>
</dbReference>
<evidence type="ECO:0000313" key="3">
    <source>
        <dbReference type="Proteomes" id="UP000054304"/>
    </source>
</evidence>
<dbReference type="GeneID" id="34688032"/>
<dbReference type="CDD" id="cd02537">
    <property type="entry name" value="GT8_Glycogenin"/>
    <property type="match status" value="1"/>
</dbReference>
<dbReference type="HOGENOM" id="CLU_017171_4_2_1"/>
<reference evidence="2 3" key="1">
    <citation type="submission" date="2014-12" db="EMBL/GenBank/DDBJ databases">
        <authorList>
            <person name="Neuveglise Cecile"/>
        </authorList>
    </citation>
    <scope>NUCLEOTIDE SEQUENCE [LARGE SCALE GENOMIC DNA]</scope>
    <source>
        <strain evidence="2 3">CBS 12615</strain>
    </source>
</reference>
<dbReference type="SUPFAM" id="SSF53448">
    <property type="entry name" value="Nucleotide-diphospho-sugar transferases"/>
    <property type="match status" value="1"/>
</dbReference>
<protein>
    <submittedName>
        <fullName evidence="2">LALA0S11e05094g1_1</fullName>
    </submittedName>
</protein>
<name>A0A0C7NFJ8_9SACH</name>
<proteinExistence type="predicted"/>
<dbReference type="GO" id="GO:0016757">
    <property type="term" value="F:glycosyltransferase activity"/>
    <property type="evidence" value="ECO:0007669"/>
    <property type="project" value="InterPro"/>
</dbReference>
<dbReference type="InterPro" id="IPR002495">
    <property type="entry name" value="Glyco_trans_8"/>
</dbReference>
<dbReference type="RefSeq" id="XP_022630686.1">
    <property type="nucleotide sequence ID" value="XM_022775323.1"/>
</dbReference>
<organism evidence="2 3">
    <name type="scientific">Lachancea lanzarotensis</name>
    <dbReference type="NCBI Taxonomy" id="1245769"/>
    <lineage>
        <taxon>Eukaryota</taxon>
        <taxon>Fungi</taxon>
        <taxon>Dikarya</taxon>
        <taxon>Ascomycota</taxon>
        <taxon>Saccharomycotina</taxon>
        <taxon>Saccharomycetes</taxon>
        <taxon>Saccharomycetales</taxon>
        <taxon>Saccharomycetaceae</taxon>
        <taxon>Lachancea</taxon>
    </lineage>
</organism>
<evidence type="ECO:0000313" key="2">
    <source>
        <dbReference type="EMBL" id="CEP64479.1"/>
    </source>
</evidence>